<proteinExistence type="predicted"/>
<feature type="non-terminal residue" evidence="1">
    <location>
        <position position="1"/>
    </location>
</feature>
<dbReference type="RefSeq" id="WP_304392253.1">
    <property type="nucleotide sequence ID" value="NZ_JAUPBM010000031.1"/>
</dbReference>
<reference evidence="1" key="1">
    <citation type="submission" date="2023-07" db="EMBL/GenBank/DDBJ databases">
        <title>Mucosal microbiota of week-old chicken and adult hens.</title>
        <authorList>
            <person name="Volf J."/>
            <person name="Karasova D."/>
            <person name="Crhanova M."/>
            <person name="Faldynova M."/>
            <person name="Prikrylova H."/>
            <person name="Zeman M."/>
            <person name="Babak V."/>
            <person name="Rajova J."/>
            <person name="Rychlik I."/>
        </authorList>
    </citation>
    <scope>NUCLEOTIDE SEQUENCE</scope>
    <source>
        <strain evidence="1">ET902</strain>
    </source>
</reference>
<organism evidence="1 2">
    <name type="scientific">Brachyspira innocens</name>
    <dbReference type="NCBI Taxonomy" id="13264"/>
    <lineage>
        <taxon>Bacteria</taxon>
        <taxon>Pseudomonadati</taxon>
        <taxon>Spirochaetota</taxon>
        <taxon>Spirochaetia</taxon>
        <taxon>Brachyspirales</taxon>
        <taxon>Brachyspiraceae</taxon>
        <taxon>Brachyspira</taxon>
    </lineage>
</organism>
<dbReference type="Proteomes" id="UP001175147">
    <property type="component" value="Unassembled WGS sequence"/>
</dbReference>
<gene>
    <name evidence="1" type="ORF">Q5M86_03940</name>
</gene>
<name>A0ABT8YXG7_9SPIR</name>
<evidence type="ECO:0000313" key="1">
    <source>
        <dbReference type="EMBL" id="MDO7019922.1"/>
    </source>
</evidence>
<comment type="caution">
    <text evidence="1">The sequence shown here is derived from an EMBL/GenBank/DDBJ whole genome shotgun (WGS) entry which is preliminary data.</text>
</comment>
<dbReference type="EMBL" id="JAUPBM010000031">
    <property type="protein sequence ID" value="MDO7019922.1"/>
    <property type="molecule type" value="Genomic_DNA"/>
</dbReference>
<sequence>WKLEELHMDTLSLEKCIALVKKEFNPKLYSSACILDNSSTNKSNKYKFEIQICFLDKNNEPLLNGDAKHWVIYTNSLDRDLLSQFGDKNMIVLK</sequence>
<keyword evidence="2" id="KW-1185">Reference proteome</keyword>
<evidence type="ECO:0000313" key="2">
    <source>
        <dbReference type="Proteomes" id="UP001175147"/>
    </source>
</evidence>
<accession>A0ABT8YXG7</accession>
<protein>
    <submittedName>
        <fullName evidence="1">Uncharacterized protein</fullName>
    </submittedName>
</protein>